<keyword evidence="7 13" id="KW-0853">WD repeat</keyword>
<dbReference type="InterPro" id="IPR024298">
    <property type="entry name" value="Sec16_Sec23-bd"/>
</dbReference>
<feature type="compositionally biased region" description="Acidic residues" evidence="14">
    <location>
        <begin position="626"/>
        <end position="638"/>
    </location>
</feature>
<dbReference type="GO" id="GO:0090110">
    <property type="term" value="P:COPII-coated vesicle cargo loading"/>
    <property type="evidence" value="ECO:0007669"/>
    <property type="project" value="TreeGrafter"/>
</dbReference>
<dbReference type="Pfam" id="PF00400">
    <property type="entry name" value="WD40"/>
    <property type="match status" value="2"/>
</dbReference>
<accession>A0A8H3DEH1</accession>
<feature type="compositionally biased region" description="Low complexity" evidence="14">
    <location>
        <begin position="1240"/>
        <end position="1262"/>
    </location>
</feature>
<organism evidence="16 17">
    <name type="scientific">Rhizoctonia solani</name>
    <dbReference type="NCBI Taxonomy" id="456999"/>
    <lineage>
        <taxon>Eukaryota</taxon>
        <taxon>Fungi</taxon>
        <taxon>Dikarya</taxon>
        <taxon>Basidiomycota</taxon>
        <taxon>Agaricomycotina</taxon>
        <taxon>Agaricomycetes</taxon>
        <taxon>Cantharellales</taxon>
        <taxon>Ceratobasidiaceae</taxon>
        <taxon>Rhizoctonia</taxon>
    </lineage>
</organism>
<comment type="caution">
    <text evidence="16">The sequence shown here is derived from an EMBL/GenBank/DDBJ whole genome shotgun (WGS) entry which is preliminary data.</text>
</comment>
<keyword evidence="10" id="KW-0931">ER-Golgi transport</keyword>
<evidence type="ECO:0000256" key="8">
    <source>
        <dbReference type="ARBA" id="ARBA00022737"/>
    </source>
</evidence>
<feature type="region of interest" description="Disordered" evidence="14">
    <location>
        <begin position="614"/>
        <end position="688"/>
    </location>
</feature>
<keyword evidence="8" id="KW-0677">Repeat</keyword>
<keyword evidence="9" id="KW-0256">Endoplasmic reticulum</keyword>
<comment type="function">
    <text evidence="12">Component of the coat protein complex II (COPII) which promotes the formation of transport vesicles from the endoplasmic reticulum (ER). The coat has two main functions, the physical deformation of the endoplasmic reticulum membrane into vesicles and the selection of cargo molecules.</text>
</comment>
<dbReference type="GO" id="GO:0005789">
    <property type="term" value="C:endoplasmic reticulum membrane"/>
    <property type="evidence" value="ECO:0007669"/>
    <property type="project" value="UniProtKB-SubCell"/>
</dbReference>
<comment type="similarity">
    <text evidence="3">Belongs to the WD repeat SEC31 family.</text>
</comment>
<evidence type="ECO:0000256" key="9">
    <source>
        <dbReference type="ARBA" id="ARBA00022824"/>
    </source>
</evidence>
<dbReference type="GO" id="GO:0015031">
    <property type="term" value="P:protein transport"/>
    <property type="evidence" value="ECO:0007669"/>
    <property type="project" value="UniProtKB-KW"/>
</dbReference>
<keyword evidence="6" id="KW-0813">Transport</keyword>
<protein>
    <recommendedName>
        <fullName evidence="5">Protein transport protein SEC31</fullName>
    </recommendedName>
    <alternativeName>
        <fullName evidence="4">Protein transport protein sec31</fullName>
    </alternativeName>
</protein>
<evidence type="ECO:0000256" key="7">
    <source>
        <dbReference type="ARBA" id="ARBA00022574"/>
    </source>
</evidence>
<dbReference type="Gene3D" id="1.20.940.10">
    <property type="entry name" value="Functional domain of the splicing factor Prp18"/>
    <property type="match status" value="1"/>
</dbReference>
<feature type="compositionally biased region" description="Pro residues" evidence="14">
    <location>
        <begin position="1373"/>
        <end position="1384"/>
    </location>
</feature>
<dbReference type="GO" id="GO:0005198">
    <property type="term" value="F:structural molecule activity"/>
    <property type="evidence" value="ECO:0007669"/>
    <property type="project" value="TreeGrafter"/>
</dbReference>
<sequence length="1497" mass="156753">MKLKEIVRTATFAWSPDVEPAVATGTVAGALDASFSNDAHLEIWTPDLHDRNTTIGAEGGIATVAGALDASFSNDAHLEIWTPDLHDRNTTIGAEGGIAPKGKITISSRFNRLAWGYVNPDRPLGVLAAGLESGHLELWDPAQITHETDVSSARLLQNNTHTGPVRALHFNPLQTSLLASGSVGSELYIWDLKNPSTPYTPGARSQRLDGVSALAWNAQVAHILASSSLSGYTVVWDLRGKREVVALQYGGGGGPVGGPGGGQGVGGVRRGMSDVAWHPDNATRLITASEDDSQPVIMLWDLRNARAPEKILTGHERGILSISWCQQDPDLLLSCGKDNRTMVWNPNSGEIVGQLPPSNNWSFLTSWNPRNPDIFATANYDGSIALHSIQSTAPTSTATTAPKAPANPNDVFDPANFADTAEAQNLGSSVNLERAPKWLKTPVGARFGFGGVLVEVTNTVVEDPGRSEVWIRWGLGRSDEYWCVHQSFITTTINFDYTGDEDKKHGKVQIKHVVGESEVVERAKELIKAEEEEGGMKTFVESRAGKVTKESSEETVAESKDSKDTYSTLLALFDSDPKSALIKLVGYDASPAALDEALAAVRAKTYEPVVSFAPEATHVPHSPVGEEPEGAQDDEGSEGTDVPGAAPSEVSAFSSDAKQVDEASTATEPSLFGDEPVGAAPGPAAGDFFNTLASDNDTVPTRPRAALVPHLSYTGESSAAATIGSRASSVAGDAPPTPSFPTKSFRMHPKKEDATSALVTRALITGNLDTAVELCIQAGRWADALLLAQGEGLVMRTRMAYFEQAGDSGGYLRVFKGVVQGKKGLADLVRGSEVGEWREMLVVLCRWAEGDSFASLVGELGERIWAAEMPKEEKREAARVCFAAGKKLDRLVAIWEEEAKEEEGEEGNYGARARAVQSLIEKAVAFSAAVGFVDPDLSSSAGTYPLATLYDLFLEYAQILAAQGMVSEAVRYVERVPSGYGDVQWLKGAFEKKVNGAAKPAPAPAATGQYGVAATGYGAATGSYGGYNAPPAPSGPYGAPPAPPSGPYGAPPAPSSGPYGAPAAPSYGATPTPSSGPYGAPPGPSGPYAPPPSTSTLTIKPTSSYGPQTGYNPPPPPGQPAGYGAPGQQPYGQAQFQNQQPGFRAPMVPVPPPPSSMVPPPPGVDQASGPPPPRIVPASQRRDIPGWNDAPNVTVPQRRTPAPPVAATSAITSPFPNSPAPGSPVTSGPPRGSGTPQRVMSPSGGPPRGMSPQTGPPRAGMGLPPPPRPQSGGYAPPPQGAGQYAPPPSQSGAYAPPPPQTGAYAPPPSQSGGYAPPPPPPGVTSAPPPPTGAYAPPPGQSHPPPPPSGSATNWAPQGGPPPPGGAPRTGTPTAPPAKAPPKAPKYPAGDREHIPESDRVIFEVLSEHLARLKQNTPPQQKRMVDDIERRLNVLFDALNCETISRPVVEQLLTLIQAMQAHDAQGATSIHVDLLTRGSRTDDIGLWMSGVKQLIIRM</sequence>
<dbReference type="InterPro" id="IPR015943">
    <property type="entry name" value="WD40/YVTN_repeat-like_dom_sf"/>
</dbReference>
<feature type="compositionally biased region" description="Pro residues" evidence="14">
    <location>
        <begin position="1263"/>
        <end position="1348"/>
    </location>
</feature>
<feature type="repeat" description="WD" evidence="13">
    <location>
        <begin position="158"/>
        <end position="200"/>
    </location>
</feature>
<evidence type="ECO:0000256" key="12">
    <source>
        <dbReference type="ARBA" id="ARBA00025471"/>
    </source>
</evidence>
<evidence type="ECO:0000313" key="16">
    <source>
        <dbReference type="EMBL" id="CAE6520301.1"/>
    </source>
</evidence>
<evidence type="ECO:0000256" key="10">
    <source>
        <dbReference type="ARBA" id="ARBA00022892"/>
    </source>
</evidence>
<feature type="compositionally biased region" description="Pro residues" evidence="14">
    <location>
        <begin position="1036"/>
        <end position="1055"/>
    </location>
</feature>
<evidence type="ECO:0000256" key="4">
    <source>
        <dbReference type="ARBA" id="ARBA00013507"/>
    </source>
</evidence>
<evidence type="ECO:0000256" key="3">
    <source>
        <dbReference type="ARBA" id="ARBA00009358"/>
    </source>
</evidence>
<dbReference type="Gene3D" id="2.130.10.10">
    <property type="entry name" value="YVTN repeat-like/Quinoprotein amine dehydrogenase"/>
    <property type="match status" value="2"/>
</dbReference>
<dbReference type="GO" id="GO:0030127">
    <property type="term" value="C:COPII vesicle coat"/>
    <property type="evidence" value="ECO:0007669"/>
    <property type="project" value="TreeGrafter"/>
</dbReference>
<evidence type="ECO:0000313" key="17">
    <source>
        <dbReference type="Proteomes" id="UP000663861"/>
    </source>
</evidence>
<dbReference type="SMART" id="SM00320">
    <property type="entry name" value="WD40"/>
    <property type="match status" value="5"/>
</dbReference>
<evidence type="ECO:0000256" key="2">
    <source>
        <dbReference type="ARBA" id="ARBA00004397"/>
    </source>
</evidence>
<dbReference type="SUPFAM" id="SSF50978">
    <property type="entry name" value="WD40 repeat-like"/>
    <property type="match status" value="1"/>
</dbReference>
<feature type="region of interest" description="Disordered" evidence="14">
    <location>
        <begin position="726"/>
        <end position="747"/>
    </location>
</feature>
<dbReference type="EMBL" id="CAJMWY010004123">
    <property type="protein sequence ID" value="CAE6520301.1"/>
    <property type="molecule type" value="Genomic_DNA"/>
</dbReference>
<evidence type="ECO:0000256" key="1">
    <source>
        <dbReference type="ARBA" id="ARBA00004299"/>
    </source>
</evidence>
<comment type="subcellular location">
    <subcellularLocation>
        <location evidence="1">Cytoplasmic vesicle</location>
        <location evidence="1">COPII-coated vesicle membrane</location>
        <topology evidence="1">Peripheral membrane protein</topology>
        <orientation evidence="1">Cytoplasmic side</orientation>
    </subcellularLocation>
    <subcellularLocation>
        <location evidence="2">Endoplasmic reticulum membrane</location>
        <topology evidence="2">Peripheral membrane protein</topology>
        <orientation evidence="2">Cytoplasmic side</orientation>
    </subcellularLocation>
</comment>
<dbReference type="PANTHER" id="PTHR13923">
    <property type="entry name" value="SEC31-RELATED PROTEIN"/>
    <property type="match status" value="1"/>
</dbReference>
<dbReference type="GO" id="GO:0007029">
    <property type="term" value="P:endoplasmic reticulum organization"/>
    <property type="evidence" value="ECO:0007669"/>
    <property type="project" value="TreeGrafter"/>
</dbReference>
<evidence type="ECO:0000256" key="11">
    <source>
        <dbReference type="ARBA" id="ARBA00022927"/>
    </source>
</evidence>
<proteinExistence type="inferred from homology"/>
<feature type="compositionally biased region" description="Pro residues" evidence="14">
    <location>
        <begin position="1079"/>
        <end position="1093"/>
    </location>
</feature>
<evidence type="ECO:0000256" key="5">
    <source>
        <dbReference type="ARBA" id="ARBA00021236"/>
    </source>
</evidence>
<feature type="compositionally biased region" description="Pro residues" evidence="14">
    <location>
        <begin position="1148"/>
        <end position="1175"/>
    </location>
</feature>
<dbReference type="InterPro" id="IPR036322">
    <property type="entry name" value="WD40_repeat_dom_sf"/>
</dbReference>
<evidence type="ECO:0000259" key="15">
    <source>
        <dbReference type="Pfam" id="PF12931"/>
    </source>
</evidence>
<keyword evidence="11" id="KW-0653">Protein transport</keyword>
<feature type="domain" description="Sec16 Sec23-binding" evidence="15">
    <location>
        <begin position="760"/>
        <end position="976"/>
    </location>
</feature>
<gene>
    <name evidence="16" type="ORF">RDB_LOCUS154461</name>
</gene>
<dbReference type="InterPro" id="IPR040251">
    <property type="entry name" value="SEC31-like"/>
</dbReference>
<dbReference type="Gene3D" id="1.25.40.1030">
    <property type="match status" value="1"/>
</dbReference>
<reference evidence="16" key="1">
    <citation type="submission" date="2021-01" db="EMBL/GenBank/DDBJ databases">
        <authorList>
            <person name="Kaushik A."/>
        </authorList>
    </citation>
    <scope>NUCLEOTIDE SEQUENCE</scope>
    <source>
        <strain evidence="16">AG4-RS23</strain>
    </source>
</reference>
<dbReference type="PROSITE" id="PS50082">
    <property type="entry name" value="WD_REPEATS_2"/>
    <property type="match status" value="2"/>
</dbReference>
<feature type="compositionally biased region" description="Polar residues" evidence="14">
    <location>
        <begin position="651"/>
        <end position="668"/>
    </location>
</feature>
<feature type="compositionally biased region" description="Low complexity" evidence="14">
    <location>
        <begin position="1056"/>
        <end position="1078"/>
    </location>
</feature>
<evidence type="ECO:0000256" key="6">
    <source>
        <dbReference type="ARBA" id="ARBA00022448"/>
    </source>
</evidence>
<dbReference type="Pfam" id="PF12931">
    <property type="entry name" value="TPR_Sec16"/>
    <property type="match status" value="1"/>
</dbReference>
<feature type="region of interest" description="Disordered" evidence="14">
    <location>
        <begin position="1036"/>
        <end position="1393"/>
    </location>
</feature>
<feature type="compositionally biased region" description="Low complexity" evidence="14">
    <location>
        <begin position="676"/>
        <end position="686"/>
    </location>
</feature>
<dbReference type="InterPro" id="IPR001680">
    <property type="entry name" value="WD40_rpt"/>
</dbReference>
<dbReference type="Proteomes" id="UP000663861">
    <property type="component" value="Unassembled WGS sequence"/>
</dbReference>
<feature type="repeat" description="WD" evidence="13">
    <location>
        <begin position="312"/>
        <end position="354"/>
    </location>
</feature>
<dbReference type="GO" id="GO:0070971">
    <property type="term" value="C:endoplasmic reticulum exit site"/>
    <property type="evidence" value="ECO:0007669"/>
    <property type="project" value="TreeGrafter"/>
</dbReference>
<dbReference type="PANTHER" id="PTHR13923:SF11">
    <property type="entry name" value="SECRETORY 31, ISOFORM D"/>
    <property type="match status" value="1"/>
</dbReference>
<evidence type="ECO:0000256" key="14">
    <source>
        <dbReference type="SAM" id="MobiDB-lite"/>
    </source>
</evidence>
<name>A0A8H3DEH1_9AGAM</name>
<evidence type="ECO:0000256" key="13">
    <source>
        <dbReference type="PROSITE-ProRule" id="PRU00221"/>
    </source>
</evidence>
<feature type="compositionally biased region" description="Low complexity" evidence="14">
    <location>
        <begin position="1120"/>
        <end position="1147"/>
    </location>
</feature>